<evidence type="ECO:0000256" key="3">
    <source>
        <dbReference type="ARBA" id="ARBA00022692"/>
    </source>
</evidence>
<accession>A0A835Z5W1</accession>
<dbReference type="EMBL" id="JAFCMP010000112">
    <property type="protein sequence ID" value="KAG5186262.1"/>
    <property type="molecule type" value="Genomic_DNA"/>
</dbReference>
<comment type="subcellular location">
    <subcellularLocation>
        <location evidence="1">Endoplasmic reticulum membrane</location>
        <topology evidence="1">Multi-pass membrane protein</topology>
    </subcellularLocation>
</comment>
<evidence type="ECO:0000256" key="5">
    <source>
        <dbReference type="ARBA" id="ARBA00022824"/>
    </source>
</evidence>
<keyword evidence="3 9" id="KW-0812">Transmembrane</keyword>
<protein>
    <submittedName>
        <fullName evidence="10">Putative aspartyl protease family A22B</fullName>
    </submittedName>
</protein>
<comment type="caution">
    <text evidence="10">The sequence shown here is derived from an EMBL/GenBank/DDBJ whole genome shotgun (WGS) entry which is preliminary data.</text>
</comment>
<gene>
    <name evidence="10" type="ORF">JKP88DRAFT_37670</name>
</gene>
<feature type="region of interest" description="Disordered" evidence="8">
    <location>
        <begin position="359"/>
        <end position="382"/>
    </location>
</feature>
<feature type="transmembrane region" description="Helical" evidence="9">
    <location>
        <begin position="79"/>
        <end position="97"/>
    </location>
</feature>
<feature type="transmembrane region" description="Helical" evidence="9">
    <location>
        <begin position="153"/>
        <end position="174"/>
    </location>
</feature>
<feature type="transmembrane region" description="Helical" evidence="9">
    <location>
        <begin position="328"/>
        <end position="346"/>
    </location>
</feature>
<keyword evidence="7 9" id="KW-0472">Membrane</keyword>
<proteinExistence type="inferred from homology"/>
<feature type="transmembrane region" description="Helical" evidence="9">
    <location>
        <begin position="204"/>
        <end position="222"/>
    </location>
</feature>
<reference evidence="10" key="1">
    <citation type="submission" date="2021-02" db="EMBL/GenBank/DDBJ databases">
        <title>First Annotated Genome of the Yellow-green Alga Tribonema minus.</title>
        <authorList>
            <person name="Mahan K.M."/>
        </authorList>
    </citation>
    <scope>NUCLEOTIDE SEQUENCE</scope>
    <source>
        <strain evidence="10">UTEX B ZZ1240</strain>
    </source>
</reference>
<dbReference type="Proteomes" id="UP000664859">
    <property type="component" value="Unassembled WGS sequence"/>
</dbReference>
<organism evidence="10 11">
    <name type="scientific">Tribonema minus</name>
    <dbReference type="NCBI Taxonomy" id="303371"/>
    <lineage>
        <taxon>Eukaryota</taxon>
        <taxon>Sar</taxon>
        <taxon>Stramenopiles</taxon>
        <taxon>Ochrophyta</taxon>
        <taxon>PX clade</taxon>
        <taxon>Xanthophyceae</taxon>
        <taxon>Tribonematales</taxon>
        <taxon>Tribonemataceae</taxon>
        <taxon>Tribonema</taxon>
    </lineage>
</organism>
<dbReference type="GO" id="GO:0042500">
    <property type="term" value="F:aspartic endopeptidase activity, intramembrane cleaving"/>
    <property type="evidence" value="ECO:0007669"/>
    <property type="project" value="InterPro"/>
</dbReference>
<keyword evidence="4" id="KW-0378">Hydrolase</keyword>
<dbReference type="Pfam" id="PF04258">
    <property type="entry name" value="Peptidase_A22B"/>
    <property type="match status" value="1"/>
</dbReference>
<name>A0A835Z5W1_9STRA</name>
<feature type="transmembrane region" description="Helical" evidence="9">
    <location>
        <begin position="258"/>
        <end position="279"/>
    </location>
</feature>
<dbReference type="GO" id="GO:0006465">
    <property type="term" value="P:signal peptide processing"/>
    <property type="evidence" value="ECO:0007669"/>
    <property type="project" value="TreeGrafter"/>
</dbReference>
<dbReference type="OrthoDB" id="29661at2759"/>
<dbReference type="PANTHER" id="PTHR12174:SF23">
    <property type="entry name" value="MINOR HISTOCOMPATIBILITY ANTIGEN H13"/>
    <property type="match status" value="1"/>
</dbReference>
<evidence type="ECO:0000256" key="6">
    <source>
        <dbReference type="ARBA" id="ARBA00022989"/>
    </source>
</evidence>
<dbReference type="InterPro" id="IPR006639">
    <property type="entry name" value="Preselin/SPP"/>
</dbReference>
<evidence type="ECO:0000313" key="11">
    <source>
        <dbReference type="Proteomes" id="UP000664859"/>
    </source>
</evidence>
<comment type="similarity">
    <text evidence="2">Belongs to the peptidase A22B family.</text>
</comment>
<dbReference type="AlphaFoldDB" id="A0A835Z5W1"/>
<evidence type="ECO:0000256" key="4">
    <source>
        <dbReference type="ARBA" id="ARBA00022801"/>
    </source>
</evidence>
<feature type="transmembrane region" description="Helical" evidence="9">
    <location>
        <begin position="109"/>
        <end position="133"/>
    </location>
</feature>
<dbReference type="InterPro" id="IPR007369">
    <property type="entry name" value="Peptidase_A22B_SPP"/>
</dbReference>
<evidence type="ECO:0000256" key="7">
    <source>
        <dbReference type="ARBA" id="ARBA00023136"/>
    </source>
</evidence>
<dbReference type="GO" id="GO:0098553">
    <property type="term" value="C:lumenal side of endoplasmic reticulum membrane"/>
    <property type="evidence" value="ECO:0007669"/>
    <property type="project" value="TreeGrafter"/>
</dbReference>
<evidence type="ECO:0000256" key="9">
    <source>
        <dbReference type="SAM" id="Phobius"/>
    </source>
</evidence>
<sequence length="382" mass="41383">MADAQVAAAPEGSNKVMLACYVAMFTLWGLAQVVLIPVPVNLISMSTIIIYVGAHRSLRLRDKAHPDNAESETLSKEDAMKFPLVGSATLFGLYMLFKLLDKDMVNLVLSVYFSGMGALTLAGTFDPLVHVVVKSETLYGRKFNLPWVGEVDLTFTPSGLVSLAFGLAFGAVYFQTKHWTMNNILGISFCVQALERISLGSYKIGAILLVGLFFYDIFWVFGTEVMVTVAKSFDGPIKLVFPRKFGNPLADPPIKAEFSMLGLGDIVIPGLFVALLLRYDAHSAGASPALRDLAAFAKPFFHTNIVAYVLGLVATMVVMYQFDAAQPALLYLVPACLVASLVPALARKEFGALLAYSEEDEEKAEEKADGKPVAGADAKKTK</sequence>
<dbReference type="SMART" id="SM00730">
    <property type="entry name" value="PSN"/>
    <property type="match status" value="1"/>
</dbReference>
<keyword evidence="5" id="KW-0256">Endoplasmic reticulum</keyword>
<evidence type="ECO:0000256" key="2">
    <source>
        <dbReference type="ARBA" id="ARBA00006859"/>
    </source>
</evidence>
<evidence type="ECO:0000256" key="1">
    <source>
        <dbReference type="ARBA" id="ARBA00004477"/>
    </source>
</evidence>
<feature type="transmembrane region" description="Helical" evidence="9">
    <location>
        <begin position="300"/>
        <end position="322"/>
    </location>
</feature>
<evidence type="ECO:0000256" key="8">
    <source>
        <dbReference type="SAM" id="MobiDB-lite"/>
    </source>
</evidence>
<feature type="transmembrane region" description="Helical" evidence="9">
    <location>
        <begin position="16"/>
        <end position="35"/>
    </location>
</feature>
<evidence type="ECO:0000313" key="10">
    <source>
        <dbReference type="EMBL" id="KAG5186262.1"/>
    </source>
</evidence>
<dbReference type="GO" id="GO:0098554">
    <property type="term" value="C:cytoplasmic side of endoplasmic reticulum membrane"/>
    <property type="evidence" value="ECO:0007669"/>
    <property type="project" value="TreeGrafter"/>
</dbReference>
<dbReference type="PANTHER" id="PTHR12174">
    <property type="entry name" value="SIGNAL PEPTIDE PEPTIDASE"/>
    <property type="match status" value="1"/>
</dbReference>
<keyword evidence="6 9" id="KW-1133">Transmembrane helix</keyword>
<keyword evidence="11" id="KW-1185">Reference proteome</keyword>
<keyword evidence="10" id="KW-0645">Protease</keyword>
<dbReference type="GO" id="GO:0033619">
    <property type="term" value="P:membrane protein proteolysis"/>
    <property type="evidence" value="ECO:0007669"/>
    <property type="project" value="TreeGrafter"/>
</dbReference>